<accession>A0AAN8MSX9</accession>
<dbReference type="Proteomes" id="UP001313282">
    <property type="component" value="Unassembled WGS sequence"/>
</dbReference>
<dbReference type="SUPFAM" id="SSF57667">
    <property type="entry name" value="beta-beta-alpha zinc fingers"/>
    <property type="match status" value="1"/>
</dbReference>
<evidence type="ECO:0000313" key="4">
    <source>
        <dbReference type="EMBL" id="KAK6333078.1"/>
    </source>
</evidence>
<dbReference type="EMBL" id="JAVHNR010000009">
    <property type="protein sequence ID" value="KAK6333078.1"/>
    <property type="molecule type" value="Genomic_DNA"/>
</dbReference>
<dbReference type="InterPro" id="IPR013087">
    <property type="entry name" value="Znf_C2H2_type"/>
</dbReference>
<name>A0AAN8MSX9_9PEZI</name>
<evidence type="ECO:0000256" key="2">
    <source>
        <dbReference type="SAM" id="MobiDB-lite"/>
    </source>
</evidence>
<dbReference type="AlphaFoldDB" id="A0AAN8MSX9"/>
<evidence type="ECO:0000313" key="5">
    <source>
        <dbReference type="Proteomes" id="UP001313282"/>
    </source>
</evidence>
<dbReference type="Pfam" id="PF13912">
    <property type="entry name" value="zf-C2H2_6"/>
    <property type="match status" value="1"/>
</dbReference>
<keyword evidence="1" id="KW-0479">Metal-binding</keyword>
<proteinExistence type="predicted"/>
<gene>
    <name evidence="4" type="ORF">TWF718_010902</name>
</gene>
<protein>
    <recommendedName>
        <fullName evidence="3">C2H2-type domain-containing protein</fullName>
    </recommendedName>
</protein>
<dbReference type="Gene3D" id="3.30.160.60">
    <property type="entry name" value="Classic Zinc Finger"/>
    <property type="match status" value="1"/>
</dbReference>
<reference evidence="4 5" key="1">
    <citation type="submission" date="2019-10" db="EMBL/GenBank/DDBJ databases">
        <authorList>
            <person name="Palmer J.M."/>
        </authorList>
    </citation>
    <scope>NUCLEOTIDE SEQUENCE [LARGE SCALE GENOMIC DNA]</scope>
    <source>
        <strain evidence="4 5">TWF718</strain>
    </source>
</reference>
<organism evidence="4 5">
    <name type="scientific">Orbilia javanica</name>
    <dbReference type="NCBI Taxonomy" id="47235"/>
    <lineage>
        <taxon>Eukaryota</taxon>
        <taxon>Fungi</taxon>
        <taxon>Dikarya</taxon>
        <taxon>Ascomycota</taxon>
        <taxon>Pezizomycotina</taxon>
        <taxon>Orbiliomycetes</taxon>
        <taxon>Orbiliales</taxon>
        <taxon>Orbiliaceae</taxon>
        <taxon>Orbilia</taxon>
    </lineage>
</organism>
<feature type="domain" description="C2H2-type" evidence="3">
    <location>
        <begin position="53"/>
        <end position="80"/>
    </location>
</feature>
<keyword evidence="5" id="KW-1185">Reference proteome</keyword>
<dbReference type="GO" id="GO:0008270">
    <property type="term" value="F:zinc ion binding"/>
    <property type="evidence" value="ECO:0007669"/>
    <property type="project" value="UniProtKB-KW"/>
</dbReference>
<evidence type="ECO:0000256" key="1">
    <source>
        <dbReference type="PROSITE-ProRule" id="PRU00042"/>
    </source>
</evidence>
<keyword evidence="1" id="KW-0863">Zinc-finger</keyword>
<dbReference type="InterPro" id="IPR036236">
    <property type="entry name" value="Znf_C2H2_sf"/>
</dbReference>
<comment type="caution">
    <text evidence="4">The sequence shown here is derived from an EMBL/GenBank/DDBJ whole genome shotgun (WGS) entry which is preliminary data.</text>
</comment>
<dbReference type="PROSITE" id="PS50157">
    <property type="entry name" value="ZINC_FINGER_C2H2_2"/>
    <property type="match status" value="1"/>
</dbReference>
<dbReference type="SMART" id="SM00355">
    <property type="entry name" value="ZnF_C2H2"/>
    <property type="match status" value="2"/>
</dbReference>
<evidence type="ECO:0000259" key="3">
    <source>
        <dbReference type="PROSITE" id="PS50157"/>
    </source>
</evidence>
<keyword evidence="1" id="KW-0862">Zinc</keyword>
<sequence>MDLAGASHIAIPPSSSGKRSRGSRHDCPVCGMQFFNQRAFGDHYRDDHNRPAFPCDICSKGFTRFDNLTIHKRSCRRAKIFEGVKDEPVSPSPFPEDTLLAGPGLQDFEGLDPTLLIQDLKMRVQILEYQAERGKFWLMYGGSLVSDFSINTAYLDPTLLIQDLKMRVKLLEGQAERGEFWLMYGGSLVSDFSINTAYLDPTLLIQDLKMRVQLLEGQAERGEFWLMYGGSLRWL</sequence>
<feature type="region of interest" description="Disordered" evidence="2">
    <location>
        <begin position="1"/>
        <end position="24"/>
    </location>
</feature>